<keyword evidence="3" id="KW-1185">Reference proteome</keyword>
<dbReference type="Proteomes" id="UP001342418">
    <property type="component" value="Chromosome"/>
</dbReference>
<reference evidence="2 3" key="1">
    <citation type="submission" date="2018-07" db="EMBL/GenBank/DDBJ databases">
        <title>Genome sequence of Nitratireductor thuwali#1536.</title>
        <authorList>
            <person name="Michoud G."/>
            <person name="Merlino G."/>
            <person name="Sefrji F.O."/>
            <person name="Daffonchio D."/>
        </authorList>
    </citation>
    <scope>NUCLEOTIDE SEQUENCE [LARGE SCALE GENOMIC DNA]</scope>
    <source>
        <strain evidence="3">Nit1536</strain>
    </source>
</reference>
<proteinExistence type="predicted"/>
<dbReference type="RefSeq" id="WP_338530399.1">
    <property type="nucleotide sequence ID" value="NZ_CP030941.1"/>
</dbReference>
<evidence type="ECO:0000313" key="3">
    <source>
        <dbReference type="Proteomes" id="UP001342418"/>
    </source>
</evidence>
<evidence type="ECO:0008006" key="4">
    <source>
        <dbReference type="Google" id="ProtNLM"/>
    </source>
</evidence>
<gene>
    <name evidence="2" type="ORF">NTH_02618</name>
</gene>
<name>A0ABY5MLA1_9HYPH</name>
<sequence>MNAKRDHEIRKAESGSAKGNAPSEKGGSQARKAQEWSGGTKAPKGPITEEDRKNPNSSQKT</sequence>
<feature type="compositionally biased region" description="Basic and acidic residues" evidence="1">
    <location>
        <begin position="1"/>
        <end position="13"/>
    </location>
</feature>
<evidence type="ECO:0000313" key="2">
    <source>
        <dbReference type="EMBL" id="UUP18138.1"/>
    </source>
</evidence>
<protein>
    <recommendedName>
        <fullName evidence="4">Stress-induced protein</fullName>
    </recommendedName>
</protein>
<accession>A0ABY5MLA1</accession>
<feature type="region of interest" description="Disordered" evidence="1">
    <location>
        <begin position="1"/>
        <end position="61"/>
    </location>
</feature>
<evidence type="ECO:0000256" key="1">
    <source>
        <dbReference type="SAM" id="MobiDB-lite"/>
    </source>
</evidence>
<organism evidence="2 3">
    <name type="scientific">Nitratireductor thuwali</name>
    <dbReference type="NCBI Taxonomy" id="2267699"/>
    <lineage>
        <taxon>Bacteria</taxon>
        <taxon>Pseudomonadati</taxon>
        <taxon>Pseudomonadota</taxon>
        <taxon>Alphaproteobacteria</taxon>
        <taxon>Hyphomicrobiales</taxon>
        <taxon>Phyllobacteriaceae</taxon>
        <taxon>Nitratireductor</taxon>
    </lineage>
</organism>
<dbReference type="EMBL" id="CP030941">
    <property type="protein sequence ID" value="UUP18138.1"/>
    <property type="molecule type" value="Genomic_DNA"/>
</dbReference>